<evidence type="ECO:0000256" key="7">
    <source>
        <dbReference type="ARBA" id="ARBA00044770"/>
    </source>
</evidence>
<dbReference type="SUPFAM" id="SSF56601">
    <property type="entry name" value="beta-lactamase/transpeptidase-like"/>
    <property type="match status" value="1"/>
</dbReference>
<evidence type="ECO:0000256" key="6">
    <source>
        <dbReference type="ARBA" id="ARBA00023268"/>
    </source>
</evidence>
<evidence type="ECO:0000256" key="8">
    <source>
        <dbReference type="ARBA" id="ARBA00049902"/>
    </source>
</evidence>
<sequence length="1086" mass="121140">MFESLEQRQANRRRKIKRVLIIGTAVFSAIALFEFTASPLQALFLSDYARKLTYKTGDGPSDSIRFPKAGPYDLRLGYARLPEFSRRLLKRDFEISQQARISNAMKQLDGYGLFLPYREKSVAGLTLLDSRGQTLFSAPYPRYSYSRFIDIPRTVAYTLLFIENRELLDPNHPRRNPAVEWDRLAQAILEKGMQIVDPKRNVPGGSTLATQIEKYRHSPDGLTLTAGDKLTQMASASVRAYLEGADTRVTRRRIVQDYLNTVPLAAAPGYGEVHGIGDGLAAWFGLDFEAVNKLLWNPRPTPETARAYKHVLALLIAQRKPSYYLLAGRHQLNDLANVHLKLLADAGIIPAALRDLALRERIVFADHKARPAPNGDTFVDNKATNAIRVELARMLGISRLYDLDRLDLTVDTSLHLPTQRAVTEFFKQLRDPARVAELGLYGQYLFSPGNDLSRVIYSFTLYEQTPAGGQLRVQADNLNQPFDINQGAKLDMGSSAKLRTLITYLQIVADLHAQYAWMQDEQLAKIETAREDALSQWAIAYLRQTDNRSLTAMLEAAMGRMYSADPKEGFFTGGGLHHFNNFNNEDNRKVMDLWEATRNSVNLPFIRLMRDIVRHLIYRQPGAAAQVLADADHPERKTYLEKFADREGQLYLGRFYKKYKGLAPEQVMAQLINHLAANPRRLAAVYRYIHPQQDLAAFGAFMKSRLANAGAYDDKTLARLYQDYGPEKYSLTDRGYIAQIHPLELWLAGYLIANPKAHWDDLVRNGRAQRIEVYQWLFKAAGKDAQDSRIQSLMEIEAFQEIHRRWRSLGYPFASMVPSYASAIGSSADRPAALAELIGVIRNDGVRLPVAAINRLDFAAGTPYHTTFARRPPQGERVIPVAVAQVVRKALINVVQEGTARRLSKSFQLPEGGQLALGGKTGTGDNRFEVYAPDGSVLESRVVNRVATFAFFLGDRFYGVITAYVPGEAAGQFRFTSGLPAQLLKLLEPSLQPLVLAGGPQPEAAKLPPPAEKAPVTQPVLPAPAAPAVPSAQPTPALPEPAKPAKPAAPAAKPEAKAEPRPEKPEPPKTPEPAWPNPWRGEGYFF</sequence>
<dbReference type="GO" id="GO:0004180">
    <property type="term" value="F:carboxypeptidase activity"/>
    <property type="evidence" value="ECO:0007669"/>
    <property type="project" value="UniProtKB-KW"/>
</dbReference>
<comment type="pathway">
    <text evidence="1">Cell wall biogenesis; peptidoglycan biosynthesis.</text>
</comment>
<keyword evidence="5" id="KW-0808">Transferase</keyword>
<evidence type="ECO:0000256" key="10">
    <source>
        <dbReference type="SAM" id="Phobius"/>
    </source>
</evidence>
<accession>A0A4R3JXT4</accession>
<evidence type="ECO:0000256" key="3">
    <source>
        <dbReference type="ARBA" id="ARBA00022670"/>
    </source>
</evidence>
<dbReference type="EMBL" id="SLZY01000002">
    <property type="protein sequence ID" value="TCS73243.1"/>
    <property type="molecule type" value="Genomic_DNA"/>
</dbReference>
<gene>
    <name evidence="12" type="ORF">EDC61_10211</name>
</gene>
<feature type="transmembrane region" description="Helical" evidence="10">
    <location>
        <begin position="20"/>
        <end position="44"/>
    </location>
</feature>
<dbReference type="InterPro" id="IPR036950">
    <property type="entry name" value="PBP_transglycosylase"/>
</dbReference>
<feature type="region of interest" description="Disordered" evidence="9">
    <location>
        <begin position="998"/>
        <end position="1086"/>
    </location>
</feature>
<evidence type="ECO:0000256" key="9">
    <source>
        <dbReference type="SAM" id="MobiDB-lite"/>
    </source>
</evidence>
<keyword evidence="3" id="KW-0378">Hydrolase</keyword>
<dbReference type="GO" id="GO:0030288">
    <property type="term" value="C:outer membrane-bounded periplasmic space"/>
    <property type="evidence" value="ECO:0007669"/>
    <property type="project" value="TreeGrafter"/>
</dbReference>
<dbReference type="Proteomes" id="UP000295135">
    <property type="component" value="Unassembled WGS sequence"/>
</dbReference>
<feature type="compositionally biased region" description="Basic and acidic residues" evidence="9">
    <location>
        <begin position="1054"/>
        <end position="1069"/>
    </location>
</feature>
<dbReference type="InterPro" id="IPR012338">
    <property type="entry name" value="Beta-lactam/transpept-like"/>
</dbReference>
<dbReference type="GO" id="GO:0009252">
    <property type="term" value="P:peptidoglycan biosynthetic process"/>
    <property type="evidence" value="ECO:0007669"/>
    <property type="project" value="TreeGrafter"/>
</dbReference>
<evidence type="ECO:0000256" key="2">
    <source>
        <dbReference type="ARBA" id="ARBA00022645"/>
    </source>
</evidence>
<dbReference type="RefSeq" id="WP_126458269.1">
    <property type="nucleotide sequence ID" value="NZ_AP018721.1"/>
</dbReference>
<feature type="domain" description="Glycosyl transferase family 51" evidence="11">
    <location>
        <begin position="144"/>
        <end position="292"/>
    </location>
</feature>
<evidence type="ECO:0000256" key="5">
    <source>
        <dbReference type="ARBA" id="ARBA00022679"/>
    </source>
</evidence>
<dbReference type="OrthoDB" id="8552189at2"/>
<dbReference type="AlphaFoldDB" id="A0A4R3JXT4"/>
<keyword evidence="2 12" id="KW-0121">Carboxypeptidase</keyword>
<dbReference type="PANTHER" id="PTHR32282:SF24">
    <property type="entry name" value="GLYCOSYL TRANSFERASE FAMILY 51 DOMAIN-CONTAINING PROTEIN"/>
    <property type="match status" value="1"/>
</dbReference>
<evidence type="ECO:0000313" key="12">
    <source>
        <dbReference type="EMBL" id="TCS73243.1"/>
    </source>
</evidence>
<keyword evidence="10" id="KW-0812">Transmembrane</keyword>
<reference evidence="12 13" key="1">
    <citation type="submission" date="2019-03" db="EMBL/GenBank/DDBJ databases">
        <title>Genomic Encyclopedia of Type Strains, Phase IV (KMG-IV): sequencing the most valuable type-strain genomes for metagenomic binning, comparative biology and taxonomic classification.</title>
        <authorList>
            <person name="Goeker M."/>
        </authorList>
    </citation>
    <scope>NUCLEOTIDE SEQUENCE [LARGE SCALE GENOMIC DNA]</scope>
    <source>
        <strain evidence="12 13">DSM 103923</strain>
    </source>
</reference>
<evidence type="ECO:0000256" key="1">
    <source>
        <dbReference type="ARBA" id="ARBA00004752"/>
    </source>
</evidence>
<dbReference type="Pfam" id="PF00912">
    <property type="entry name" value="Transgly"/>
    <property type="match status" value="1"/>
</dbReference>
<dbReference type="InterPro" id="IPR050396">
    <property type="entry name" value="Glycosyltr_51/Transpeptidase"/>
</dbReference>
<dbReference type="GO" id="GO:0008955">
    <property type="term" value="F:peptidoglycan glycosyltransferase activity"/>
    <property type="evidence" value="ECO:0007669"/>
    <property type="project" value="UniProtKB-EC"/>
</dbReference>
<keyword evidence="10" id="KW-0472">Membrane</keyword>
<dbReference type="GO" id="GO:0006508">
    <property type="term" value="P:proteolysis"/>
    <property type="evidence" value="ECO:0007669"/>
    <property type="project" value="UniProtKB-KW"/>
</dbReference>
<dbReference type="PANTHER" id="PTHR32282">
    <property type="entry name" value="BINDING PROTEIN TRANSPEPTIDASE, PUTATIVE-RELATED"/>
    <property type="match status" value="1"/>
</dbReference>
<dbReference type="SUPFAM" id="SSF53955">
    <property type="entry name" value="Lysozyme-like"/>
    <property type="match status" value="1"/>
</dbReference>
<evidence type="ECO:0000313" key="13">
    <source>
        <dbReference type="Proteomes" id="UP000295135"/>
    </source>
</evidence>
<dbReference type="InterPro" id="IPR001264">
    <property type="entry name" value="Glyco_trans_51"/>
</dbReference>
<comment type="catalytic activity">
    <reaction evidence="8">
        <text>[GlcNAc-(1-&gt;4)-Mur2Ac(oyl-L-Ala-gamma-D-Glu-L-Lys-D-Ala-D-Ala)](n)-di-trans,octa-cis-undecaprenyl diphosphate + beta-D-GlcNAc-(1-&gt;4)-Mur2Ac(oyl-L-Ala-gamma-D-Glu-L-Lys-D-Ala-D-Ala)-di-trans,octa-cis-undecaprenyl diphosphate = [GlcNAc-(1-&gt;4)-Mur2Ac(oyl-L-Ala-gamma-D-Glu-L-Lys-D-Ala-D-Ala)](n+1)-di-trans,octa-cis-undecaprenyl diphosphate + di-trans,octa-cis-undecaprenyl diphosphate + H(+)</text>
        <dbReference type="Rhea" id="RHEA:23708"/>
        <dbReference type="Rhea" id="RHEA-COMP:9602"/>
        <dbReference type="Rhea" id="RHEA-COMP:9603"/>
        <dbReference type="ChEBI" id="CHEBI:15378"/>
        <dbReference type="ChEBI" id="CHEBI:58405"/>
        <dbReference type="ChEBI" id="CHEBI:60033"/>
        <dbReference type="ChEBI" id="CHEBI:78435"/>
        <dbReference type="EC" id="2.4.99.28"/>
    </reaction>
</comment>
<proteinExistence type="predicted"/>
<keyword evidence="13" id="KW-1185">Reference proteome</keyword>
<dbReference type="EC" id="2.4.99.28" evidence="7"/>
<evidence type="ECO:0000259" key="11">
    <source>
        <dbReference type="Pfam" id="PF00912"/>
    </source>
</evidence>
<keyword evidence="6" id="KW-0511">Multifunctional enzyme</keyword>
<dbReference type="Gene3D" id="1.10.3810.10">
    <property type="entry name" value="Biosynthetic peptidoglycan transglycosylase-like"/>
    <property type="match status" value="1"/>
</dbReference>
<dbReference type="InterPro" id="IPR023346">
    <property type="entry name" value="Lysozyme-like_dom_sf"/>
</dbReference>
<protein>
    <recommendedName>
        <fullName evidence="7">peptidoglycan glycosyltransferase</fullName>
        <ecNumber evidence="7">2.4.99.28</ecNumber>
    </recommendedName>
</protein>
<keyword evidence="3" id="KW-0645">Protease</keyword>
<dbReference type="Gene3D" id="3.40.710.10">
    <property type="entry name" value="DD-peptidase/beta-lactamase superfamily"/>
    <property type="match status" value="1"/>
</dbReference>
<keyword evidence="4" id="KW-0328">Glycosyltransferase</keyword>
<comment type="caution">
    <text evidence="12">The sequence shown here is derived from an EMBL/GenBank/DDBJ whole genome shotgun (WGS) entry which is preliminary data.</text>
</comment>
<name>A0A4R3JXT4_9PROT</name>
<organism evidence="12 13">
    <name type="scientific">Sulfuritortus calidifontis</name>
    <dbReference type="NCBI Taxonomy" id="1914471"/>
    <lineage>
        <taxon>Bacteria</taxon>
        <taxon>Pseudomonadati</taxon>
        <taxon>Pseudomonadota</taxon>
        <taxon>Betaproteobacteria</taxon>
        <taxon>Nitrosomonadales</taxon>
        <taxon>Thiobacillaceae</taxon>
        <taxon>Sulfuritortus</taxon>
    </lineage>
</organism>
<evidence type="ECO:0000256" key="4">
    <source>
        <dbReference type="ARBA" id="ARBA00022676"/>
    </source>
</evidence>
<keyword evidence="10" id="KW-1133">Transmembrane helix</keyword>